<gene>
    <name evidence="5" type="ORF">MNBD_GAMMA22-1958</name>
</gene>
<dbReference type="InterPro" id="IPR009056">
    <property type="entry name" value="Cyt_c-like_dom"/>
</dbReference>
<accession>A0A3B1A6R8</accession>
<evidence type="ECO:0000259" key="4">
    <source>
        <dbReference type="PROSITE" id="PS51007"/>
    </source>
</evidence>
<proteinExistence type="predicted"/>
<dbReference type="GO" id="GO:0046872">
    <property type="term" value="F:metal ion binding"/>
    <property type="evidence" value="ECO:0007669"/>
    <property type="project" value="UniProtKB-KW"/>
</dbReference>
<sequence>MNKILALFIFCVSCSPMWLYAANTTQGKLLYDQNCSICHGAQGISTMSSAPNFKRGEALSQSDFTLLKHINSGKNACPAFIGILQQQQVFDVIAYLRTLYR</sequence>
<keyword evidence="3" id="KW-0408">Iron</keyword>
<evidence type="ECO:0000256" key="1">
    <source>
        <dbReference type="ARBA" id="ARBA00022617"/>
    </source>
</evidence>
<reference evidence="5" key="1">
    <citation type="submission" date="2018-06" db="EMBL/GenBank/DDBJ databases">
        <authorList>
            <person name="Zhirakovskaya E."/>
        </authorList>
    </citation>
    <scope>NUCLEOTIDE SEQUENCE</scope>
</reference>
<evidence type="ECO:0000313" key="5">
    <source>
        <dbReference type="EMBL" id="VAX01449.1"/>
    </source>
</evidence>
<name>A0A3B1A6R8_9ZZZZ</name>
<dbReference type="SUPFAM" id="SSF46626">
    <property type="entry name" value="Cytochrome c"/>
    <property type="match status" value="1"/>
</dbReference>
<dbReference type="Pfam" id="PF13442">
    <property type="entry name" value="Cytochrome_CBB3"/>
    <property type="match status" value="1"/>
</dbReference>
<dbReference type="PROSITE" id="PS51007">
    <property type="entry name" value="CYTC"/>
    <property type="match status" value="1"/>
</dbReference>
<dbReference type="EMBL" id="UOFS01000049">
    <property type="protein sequence ID" value="VAX01449.1"/>
    <property type="molecule type" value="Genomic_DNA"/>
</dbReference>
<protein>
    <recommendedName>
        <fullName evidence="4">Cytochrome c domain-containing protein</fullName>
    </recommendedName>
</protein>
<dbReference type="GO" id="GO:0009055">
    <property type="term" value="F:electron transfer activity"/>
    <property type="evidence" value="ECO:0007669"/>
    <property type="project" value="InterPro"/>
</dbReference>
<keyword evidence="2" id="KW-0479">Metal-binding</keyword>
<dbReference type="GO" id="GO:0020037">
    <property type="term" value="F:heme binding"/>
    <property type="evidence" value="ECO:0007669"/>
    <property type="project" value="InterPro"/>
</dbReference>
<organism evidence="5">
    <name type="scientific">hydrothermal vent metagenome</name>
    <dbReference type="NCBI Taxonomy" id="652676"/>
    <lineage>
        <taxon>unclassified sequences</taxon>
        <taxon>metagenomes</taxon>
        <taxon>ecological metagenomes</taxon>
    </lineage>
</organism>
<evidence type="ECO:0000256" key="2">
    <source>
        <dbReference type="ARBA" id="ARBA00022723"/>
    </source>
</evidence>
<dbReference type="AlphaFoldDB" id="A0A3B1A6R8"/>
<keyword evidence="1" id="KW-0349">Heme</keyword>
<feature type="domain" description="Cytochrome c" evidence="4">
    <location>
        <begin position="22"/>
        <end position="100"/>
    </location>
</feature>
<dbReference type="InterPro" id="IPR036909">
    <property type="entry name" value="Cyt_c-like_dom_sf"/>
</dbReference>
<dbReference type="Gene3D" id="1.10.760.10">
    <property type="entry name" value="Cytochrome c-like domain"/>
    <property type="match status" value="1"/>
</dbReference>
<evidence type="ECO:0000256" key="3">
    <source>
        <dbReference type="ARBA" id="ARBA00023004"/>
    </source>
</evidence>